<dbReference type="SUPFAM" id="SSF48403">
    <property type="entry name" value="Ankyrin repeat"/>
    <property type="match status" value="1"/>
</dbReference>
<organism evidence="4 5">
    <name type="scientific">Qipengyuania pelagi</name>
    <dbReference type="NCBI Taxonomy" id="994320"/>
    <lineage>
        <taxon>Bacteria</taxon>
        <taxon>Pseudomonadati</taxon>
        <taxon>Pseudomonadota</taxon>
        <taxon>Alphaproteobacteria</taxon>
        <taxon>Sphingomonadales</taxon>
        <taxon>Erythrobacteraceae</taxon>
        <taxon>Qipengyuania</taxon>
    </lineage>
</organism>
<dbReference type="Pfam" id="PF00023">
    <property type="entry name" value="Ank"/>
    <property type="match status" value="1"/>
</dbReference>
<dbReference type="PANTHER" id="PTHR24171:SF8">
    <property type="entry name" value="BRCA1-ASSOCIATED RING DOMAIN PROTEIN 1"/>
    <property type="match status" value="1"/>
</dbReference>
<dbReference type="OrthoDB" id="7390289at2"/>
<dbReference type="EMBL" id="WTYD01000001">
    <property type="protein sequence ID" value="MXO52618.1"/>
    <property type="molecule type" value="Genomic_DNA"/>
</dbReference>
<evidence type="ECO:0000256" key="1">
    <source>
        <dbReference type="ARBA" id="ARBA00022737"/>
    </source>
</evidence>
<evidence type="ECO:0000313" key="4">
    <source>
        <dbReference type="EMBL" id="MXO52618.1"/>
    </source>
</evidence>
<dbReference type="Proteomes" id="UP000430272">
    <property type="component" value="Unassembled WGS sequence"/>
</dbReference>
<proteinExistence type="predicted"/>
<reference evidence="4 5" key="1">
    <citation type="submission" date="2019-12" db="EMBL/GenBank/DDBJ databases">
        <title>Genomic-based taxomic classification of the family Erythrobacteraceae.</title>
        <authorList>
            <person name="Xu L."/>
        </authorList>
    </citation>
    <scope>NUCLEOTIDE SEQUENCE [LARGE SCALE GENOMIC DNA]</scope>
    <source>
        <strain evidence="4 5">JCM 17468</strain>
    </source>
</reference>
<dbReference type="SMART" id="SM00248">
    <property type="entry name" value="ANK"/>
    <property type="match status" value="3"/>
</dbReference>
<protein>
    <submittedName>
        <fullName evidence="4">Ankyrin repeat domain-containing protein</fullName>
    </submittedName>
</protein>
<dbReference type="PROSITE" id="PS50088">
    <property type="entry name" value="ANK_REPEAT"/>
    <property type="match status" value="3"/>
</dbReference>
<name>A0A844Y6E9_9SPHN</name>
<dbReference type="InterPro" id="IPR036770">
    <property type="entry name" value="Ankyrin_rpt-contain_sf"/>
</dbReference>
<comment type="caution">
    <text evidence="4">The sequence shown here is derived from an EMBL/GenBank/DDBJ whole genome shotgun (WGS) entry which is preliminary data.</text>
</comment>
<dbReference type="PANTHER" id="PTHR24171">
    <property type="entry name" value="ANKYRIN REPEAT DOMAIN-CONTAINING PROTEIN 39-RELATED"/>
    <property type="match status" value="1"/>
</dbReference>
<feature type="repeat" description="ANK" evidence="3">
    <location>
        <begin position="38"/>
        <end position="70"/>
    </location>
</feature>
<evidence type="ECO:0000256" key="3">
    <source>
        <dbReference type="PROSITE-ProRule" id="PRU00023"/>
    </source>
</evidence>
<keyword evidence="5" id="KW-1185">Reference proteome</keyword>
<gene>
    <name evidence="4" type="ORF">GRI47_01185</name>
</gene>
<dbReference type="GO" id="GO:0085020">
    <property type="term" value="P:protein K6-linked ubiquitination"/>
    <property type="evidence" value="ECO:0007669"/>
    <property type="project" value="TreeGrafter"/>
</dbReference>
<accession>A0A844Y6E9</accession>
<dbReference type="AlphaFoldDB" id="A0A844Y6E9"/>
<feature type="repeat" description="ANK" evidence="3">
    <location>
        <begin position="71"/>
        <end position="103"/>
    </location>
</feature>
<evidence type="ECO:0000256" key="2">
    <source>
        <dbReference type="ARBA" id="ARBA00023043"/>
    </source>
</evidence>
<dbReference type="InterPro" id="IPR002110">
    <property type="entry name" value="Ankyrin_rpt"/>
</dbReference>
<dbReference type="GO" id="GO:0004842">
    <property type="term" value="F:ubiquitin-protein transferase activity"/>
    <property type="evidence" value="ECO:0007669"/>
    <property type="project" value="TreeGrafter"/>
</dbReference>
<dbReference type="Pfam" id="PF12796">
    <property type="entry name" value="Ank_2"/>
    <property type="match status" value="1"/>
</dbReference>
<sequence length="178" mass="18962">MSEGYEFLKAVKERDGDTVINALNQPGNTLINTRDFATGRTAMHIVTERRDANWIAFLTARGGNPDIADKKGVTPLQIATQLGYIEGIEALLKAGAQVDQANAAGETPLISAIHRRDTAMIRVLLKNGASPDRTDNSGRSARDYAQLMVGGGPVLQEIAQADADRAEKGGGKTYGPSL</sequence>
<keyword evidence="1" id="KW-0677">Repeat</keyword>
<dbReference type="PROSITE" id="PS50297">
    <property type="entry name" value="ANK_REP_REGION"/>
    <property type="match status" value="2"/>
</dbReference>
<evidence type="ECO:0000313" key="5">
    <source>
        <dbReference type="Proteomes" id="UP000430272"/>
    </source>
</evidence>
<feature type="repeat" description="ANK" evidence="3">
    <location>
        <begin position="104"/>
        <end position="136"/>
    </location>
</feature>
<dbReference type="Gene3D" id="1.25.40.20">
    <property type="entry name" value="Ankyrin repeat-containing domain"/>
    <property type="match status" value="1"/>
</dbReference>
<keyword evidence="2 3" id="KW-0040">ANK repeat</keyword>